<dbReference type="Gene3D" id="3.10.129.110">
    <property type="entry name" value="Polyketide synthase dehydratase"/>
    <property type="match status" value="1"/>
</dbReference>
<feature type="domain" description="PKS/mFAS DH" evidence="9">
    <location>
        <begin position="921"/>
        <end position="1195"/>
    </location>
</feature>
<dbReference type="SMART" id="SM00826">
    <property type="entry name" value="PKS_DH"/>
    <property type="match status" value="1"/>
</dbReference>
<keyword evidence="11" id="KW-1185">Reference proteome</keyword>
<dbReference type="SUPFAM" id="SSF53901">
    <property type="entry name" value="Thiolase-like"/>
    <property type="match status" value="1"/>
</dbReference>
<evidence type="ECO:0000259" key="8">
    <source>
        <dbReference type="PROSITE" id="PS52004"/>
    </source>
</evidence>
<dbReference type="Pfam" id="PF08659">
    <property type="entry name" value="KR"/>
    <property type="match status" value="1"/>
</dbReference>
<sequence>MSQNTGKDANKLEASRTDINKSSTSSGAIAIIGMAFRFPGNLSQPEQFWNALIEKRDLVTEIPADRWATAELQHDKRSEPGRSITFSAGVLSRIDEFDADFFGISPREAAWLDPQQRLLLELSWEAMENAGVLPSAMAGSDCAVYVGISGLDYGMRGLDDLASLTAHMMTGNTMSIAANRLSYIYDLHGPSMAVDTACSSSLVALHQACSSLRNGEASSALVGGVNLLLHPYPFVGFTKASMLSADGRCKAFDEAGNGYVRSEGGAVLMLKPLEQALADGDQVQAVILATGVNADGARKTGITIPSCQGQIELMRSVLERSGLTAGDVDFVEAHGTGTAVGDPIETTAISAVYGKSREQRLPIGSVKANLGHMESASGMAGLVKTVLALQHQALPPALHLKTPNPAIDFDGLNLELLPQGRELQRSDGKPLVAGLNSFGFGGANAHVLLQAPVATASQSITLPNAGLPPLVLSAKTEAALREQAGNYADLLDGKTAQDFYDVSYAVAHRRQTLARGLIIQPETVEEGVAQLRAYAHGQAPQGLQTVDALSKEGQLAFVYAGNGAQWLGMGVTLLRESPRFAALLSELDSMMKPLAGFSLLEQLQAEPAASRMDDTTVAQPLLFAVQVIVTRMLREDGIQPDAVAGHSVGEIAAAWAAGALDLEQAIRVICARSQAQGLTRGQGRMAVVGLSLEAVNILLEGLGADLGVNVAGVNSPSNITLSGSLEGLQRIQSALEGQSVFFRLLDLDYAFHSPYMDGLLPHLEKSLGDLQPGQQAAQARFVSTVTGEELPPQELGVDYWWRNIREPVQFEKAIACLGEQGCRVFLEIGPHAILQRYIRETLTQLDVQGVVLSSLRKHDDGPQRLADTALHTLALLPTQLKARFPVAGNSVDLPVYPWQRERHWYKSSTEGMRSIERRRVHDLLGWRLPDSDLGWENVLDPVILPWLADHKVGGAMVYPGAAYLEMALAAAREWLGETLILVDELDILAPLVFDGEHARSLRFVLNPRDGSFHIKSRQRLSQDEWVVHASGRILASDERLPKAELQPLVSSTLQIDRERHYRLAHTLGLDYGPAFQGLKEAHVQGTYLSAELDMPISLDQEAYLLHPALMDVCYQSLVDFFAQDIEAGQGVALLPVKVGRFTLSTEGQVTHFRAHLRRSSTRSVLADFELYGADGCLLASAQACRFRAAYFLRQDRHAVSNWQITPYLRPHPRDERAAVTLAPEQLAQSGWAALADQQQERETWFQQSLPLLDALSLSFIYEAFQSLSTQPSAISADVMTSPYGRWMTDLLRREELLQDSEQGWNVVDQADMPPAQDLWRTILQDSPNSLPQLTQIGSVGRQLPALLRGEVSGPKLLASLRRSPVVEVLYDDDPMYLGVRLALEAQLRELAANLPASQRLRVLEVAVGPSNLPKTLAACLSEDQFDYVLALPDADLQARQATQHHGLANVQVIGFDLQEWQLEQADITAFDVVILRHSLHRTVHVPPALAHSKQWLAAEGVLLLAECHPDWHADFLSGLEPSWWHESGDTQSSSLLSPEGWHKALEQAGFEQVQTALEPAAQDLSEGAYLLLANAAKTQTTQSTESVPAATWVLLFDDASQMQAQSLQTRLQAAGQAVSAQAWPLSDDVLADQAAINVVQMLGWGDTVDVASDTSGKLLSLAQSLSARAAQSLLWLVTQGGALPAMADKLDWAVNPAQSALWGFGRVLMNELPALSCTMIDLADDALASDLSLRLERELLWPDQATEVVLSQDARHTLVLADATQAGQTRLNQDARFKLDFQVPGQLRNLEWQAMQAPALAADQVEVRTMAAGLNFRDVMYLMGLLPDEAVENGFAGASLGLEFSGVVTRVGADVTHLAVGQPVMGFGSSCFASHVVTRADAIAPMPEGWDFEAAATVPTVFFTVYYALTHLAQIQPGEKVLIHGAAGGVGIAAIQLARHLGAEIYATAGTDEKRVFASLLGADRVFDSRSLSFAQDVMDASGGEGVDVVLNSLAGEAMRRSLDVLSPFGRFLELGKRDFFENTPIGLRPFKSNISYFGIDADQLLTGRPALAGRLFKEVMELFHDGALFPLPYRSFGAEHVVDAFRAMQQARHIGKLVVSLKDAQPALPSKHTIAPLDLSAQGTWLVTGGLSGFGLASAQWLVKRGVTSLVLAGRRGADTPGAQELLEQFQTQGCRVQIVACDVTDFAAVQAVVEQIQTSDSPLTGVLHAAAVFDDRLIANMDQDSLSKVLQTKLVGAWNLHLATQDLKLSHFVLYSSVTTSIGNPGQANYVAANAGLEGLTRLRQNQGLAASCIAWGPIGDAGYLTRNETVKDSLGKRLGKAPLQSDQALDQLDRVLAANGEVSIVANFDWNALARLLASAQSERFAILNRARKDHDSGSDGQDIHALIAGKTPEQIHALVAEWVAQEVASILRTEVDRIETQRSLHDLGMDSLMAVELALGLEQRFGVQLPAMVLNDSPTVWNVAARIVDKLTAGGEDSAEQGAGHLVADVVRQHGDEMSEADLQGLAQDVQRLAETGTSLIHE</sequence>
<dbReference type="InterPro" id="IPR013154">
    <property type="entry name" value="ADH-like_N"/>
</dbReference>
<dbReference type="Gene3D" id="1.10.1200.10">
    <property type="entry name" value="ACP-like"/>
    <property type="match status" value="1"/>
</dbReference>
<evidence type="ECO:0000256" key="2">
    <source>
        <dbReference type="ARBA" id="ARBA00022553"/>
    </source>
</evidence>
<dbReference type="InterPro" id="IPR014030">
    <property type="entry name" value="Ketoacyl_synth_N"/>
</dbReference>
<dbReference type="Pfam" id="PF13602">
    <property type="entry name" value="ADH_zinc_N_2"/>
    <property type="match status" value="1"/>
</dbReference>
<evidence type="ECO:0000256" key="4">
    <source>
        <dbReference type="ARBA" id="ARBA00023268"/>
    </source>
</evidence>
<dbReference type="Pfam" id="PF16197">
    <property type="entry name" value="KAsynt_C_assoc"/>
    <property type="match status" value="1"/>
</dbReference>
<dbReference type="InterPro" id="IPR049551">
    <property type="entry name" value="PKS_DH_C"/>
</dbReference>
<dbReference type="InterPro" id="IPR049900">
    <property type="entry name" value="PKS_mFAS_DH"/>
</dbReference>
<dbReference type="InterPro" id="IPR020841">
    <property type="entry name" value="PKS_Beta-ketoAc_synthase_dom"/>
</dbReference>
<dbReference type="SMART" id="SM00829">
    <property type="entry name" value="PKS_ER"/>
    <property type="match status" value="1"/>
</dbReference>
<gene>
    <name evidence="10" type="ORF">OSH09_07945</name>
</gene>
<dbReference type="Pfam" id="PF14765">
    <property type="entry name" value="PS-DH"/>
    <property type="match status" value="1"/>
</dbReference>
<dbReference type="InterPro" id="IPR001227">
    <property type="entry name" value="Ac_transferase_dom_sf"/>
</dbReference>
<dbReference type="Pfam" id="PF08240">
    <property type="entry name" value="ADH_N"/>
    <property type="match status" value="1"/>
</dbReference>
<evidence type="ECO:0000259" key="7">
    <source>
        <dbReference type="PROSITE" id="PS50075"/>
    </source>
</evidence>
<keyword evidence="5" id="KW-0012">Acyltransferase</keyword>
<dbReference type="SUPFAM" id="SSF50129">
    <property type="entry name" value="GroES-like"/>
    <property type="match status" value="1"/>
</dbReference>
<dbReference type="SUPFAM" id="SSF55048">
    <property type="entry name" value="Probable ACP-binding domain of malonyl-CoA ACP transacylase"/>
    <property type="match status" value="1"/>
</dbReference>
<dbReference type="RefSeq" id="WP_266120654.1">
    <property type="nucleotide sequence ID" value="NZ_JAPKNA010000002.1"/>
</dbReference>
<dbReference type="InterPro" id="IPR013968">
    <property type="entry name" value="PKS_KR"/>
</dbReference>
<evidence type="ECO:0000313" key="11">
    <source>
        <dbReference type="Proteomes" id="UP001209916"/>
    </source>
</evidence>
<evidence type="ECO:0000313" key="10">
    <source>
        <dbReference type="EMBL" id="MCX5464113.1"/>
    </source>
</evidence>
<dbReference type="Gene3D" id="3.40.50.720">
    <property type="entry name" value="NAD(P)-binding Rossmann-like Domain"/>
    <property type="match status" value="3"/>
</dbReference>
<dbReference type="Gene3D" id="3.90.180.10">
    <property type="entry name" value="Medium-chain alcohol dehydrogenases, catalytic domain"/>
    <property type="match status" value="1"/>
</dbReference>
<dbReference type="InterPro" id="IPR009081">
    <property type="entry name" value="PP-bd_ACP"/>
</dbReference>
<evidence type="ECO:0000256" key="3">
    <source>
        <dbReference type="ARBA" id="ARBA00022679"/>
    </source>
</evidence>
<dbReference type="InterPro" id="IPR016039">
    <property type="entry name" value="Thiolase-like"/>
</dbReference>
<dbReference type="PROSITE" id="PS52019">
    <property type="entry name" value="PKS_MFAS_DH"/>
    <property type="match status" value="1"/>
</dbReference>
<keyword evidence="2" id="KW-0597">Phosphoprotein</keyword>
<name>A0ABT3VLF2_9BURK</name>
<dbReference type="PROSITE" id="PS00606">
    <property type="entry name" value="KS3_1"/>
    <property type="match status" value="1"/>
</dbReference>
<dbReference type="InterPro" id="IPR014043">
    <property type="entry name" value="Acyl_transferase_dom"/>
</dbReference>
<dbReference type="Gene3D" id="3.40.47.10">
    <property type="match status" value="1"/>
</dbReference>
<dbReference type="Pfam" id="PF13489">
    <property type="entry name" value="Methyltransf_23"/>
    <property type="match status" value="1"/>
</dbReference>
<dbReference type="PROSITE" id="PS01162">
    <property type="entry name" value="QOR_ZETA_CRYSTAL"/>
    <property type="match status" value="1"/>
</dbReference>
<feature type="domain" description="Ketosynthase family 3 (KS3)" evidence="8">
    <location>
        <begin position="26"/>
        <end position="451"/>
    </location>
</feature>
<comment type="caution">
    <text evidence="10">The sequence shown here is derived from an EMBL/GenBank/DDBJ whole genome shotgun (WGS) entry which is preliminary data.</text>
</comment>
<dbReference type="Pfam" id="PF00109">
    <property type="entry name" value="ketoacyl-synt"/>
    <property type="match status" value="1"/>
</dbReference>
<dbReference type="Pfam" id="PF00698">
    <property type="entry name" value="Acyl_transf_1"/>
    <property type="match status" value="1"/>
</dbReference>
<dbReference type="InterPro" id="IPR029063">
    <property type="entry name" value="SAM-dependent_MTases_sf"/>
</dbReference>
<dbReference type="Gene3D" id="3.30.70.3290">
    <property type="match status" value="1"/>
</dbReference>
<feature type="domain" description="Carrier" evidence="7">
    <location>
        <begin position="2393"/>
        <end position="2475"/>
    </location>
</feature>
<dbReference type="InterPro" id="IPR042104">
    <property type="entry name" value="PKS_dehydratase_sf"/>
</dbReference>
<dbReference type="Proteomes" id="UP001209916">
    <property type="component" value="Unassembled WGS sequence"/>
</dbReference>
<dbReference type="SUPFAM" id="SSF52151">
    <property type="entry name" value="FabD/lysophospholipase-like"/>
    <property type="match status" value="1"/>
</dbReference>
<dbReference type="InterPro" id="IPR020806">
    <property type="entry name" value="PKS_PP-bd"/>
</dbReference>
<dbReference type="InterPro" id="IPR002364">
    <property type="entry name" value="Quin_OxRdtase/zeta-crystal_CS"/>
</dbReference>
<dbReference type="EMBL" id="JAPKNA010000002">
    <property type="protein sequence ID" value="MCX5464113.1"/>
    <property type="molecule type" value="Genomic_DNA"/>
</dbReference>
<feature type="region of interest" description="N-terminal hotdog fold" evidence="6">
    <location>
        <begin position="921"/>
        <end position="1040"/>
    </location>
</feature>
<evidence type="ECO:0000259" key="9">
    <source>
        <dbReference type="PROSITE" id="PS52019"/>
    </source>
</evidence>
<protein>
    <submittedName>
        <fullName evidence="10">SDR family NAD(P)-dependent oxidoreductase</fullName>
    </submittedName>
</protein>
<dbReference type="SMART" id="SM00822">
    <property type="entry name" value="PKS_KR"/>
    <property type="match status" value="1"/>
</dbReference>
<dbReference type="InterPro" id="IPR018201">
    <property type="entry name" value="Ketoacyl_synth_AS"/>
</dbReference>
<dbReference type="InterPro" id="IPR036736">
    <property type="entry name" value="ACP-like_sf"/>
</dbReference>
<dbReference type="SUPFAM" id="SSF47336">
    <property type="entry name" value="ACP-like"/>
    <property type="match status" value="1"/>
</dbReference>
<dbReference type="Pfam" id="PF21089">
    <property type="entry name" value="PKS_DH_N"/>
    <property type="match status" value="1"/>
</dbReference>
<dbReference type="SMART" id="SM00825">
    <property type="entry name" value="PKS_KS"/>
    <property type="match status" value="1"/>
</dbReference>
<evidence type="ECO:0000256" key="1">
    <source>
        <dbReference type="ARBA" id="ARBA00022450"/>
    </source>
</evidence>
<dbReference type="CDD" id="cd00833">
    <property type="entry name" value="PKS"/>
    <property type="match status" value="1"/>
</dbReference>
<keyword evidence="1" id="KW-0596">Phosphopantetheine</keyword>
<dbReference type="InterPro" id="IPR016035">
    <property type="entry name" value="Acyl_Trfase/lysoPLipase"/>
</dbReference>
<dbReference type="PROSITE" id="PS52004">
    <property type="entry name" value="KS3_2"/>
    <property type="match status" value="1"/>
</dbReference>
<proteinExistence type="predicted"/>
<dbReference type="SMART" id="SM00827">
    <property type="entry name" value="PKS_AT"/>
    <property type="match status" value="1"/>
</dbReference>
<dbReference type="InterPro" id="IPR036291">
    <property type="entry name" value="NAD(P)-bd_dom_sf"/>
</dbReference>
<dbReference type="InterPro" id="IPR020843">
    <property type="entry name" value="ER"/>
</dbReference>
<dbReference type="SUPFAM" id="SSF53335">
    <property type="entry name" value="S-adenosyl-L-methionine-dependent methyltransferases"/>
    <property type="match status" value="1"/>
</dbReference>
<dbReference type="InterPro" id="IPR020807">
    <property type="entry name" value="PKS_DH"/>
</dbReference>
<dbReference type="SMART" id="SM01294">
    <property type="entry name" value="PKS_PP_betabranch"/>
    <property type="match status" value="1"/>
</dbReference>
<reference evidence="10 11" key="1">
    <citation type="submission" date="2022-11" db="EMBL/GenBank/DDBJ databases">
        <title>Biodiversity and phylogenetic relationships of bacteria.</title>
        <authorList>
            <person name="Machado R.A.R."/>
            <person name="Bhat A."/>
            <person name="Loulou A."/>
            <person name="Kallel S."/>
        </authorList>
    </citation>
    <scope>NUCLEOTIDE SEQUENCE [LARGE SCALE GENOMIC DNA]</scope>
    <source>
        <strain evidence="10 11">DSM 13975</strain>
    </source>
</reference>
<dbReference type="InterPro" id="IPR049552">
    <property type="entry name" value="PKS_DH_N"/>
</dbReference>
<evidence type="ECO:0000256" key="6">
    <source>
        <dbReference type="PROSITE-ProRule" id="PRU01363"/>
    </source>
</evidence>
<evidence type="ECO:0000256" key="5">
    <source>
        <dbReference type="ARBA" id="ARBA00023315"/>
    </source>
</evidence>
<dbReference type="PANTHER" id="PTHR43775:SF37">
    <property type="entry name" value="SI:DKEY-61P9.11"/>
    <property type="match status" value="1"/>
</dbReference>
<feature type="active site" description="Proton acceptor; for dehydratase activity" evidence="6">
    <location>
        <position position="950"/>
    </location>
</feature>
<dbReference type="InterPro" id="IPR014031">
    <property type="entry name" value="Ketoacyl_synth_C"/>
</dbReference>
<dbReference type="Gene3D" id="3.40.366.10">
    <property type="entry name" value="Malonyl-Coenzyme A Acyl Carrier Protein, domain 2"/>
    <property type="match status" value="1"/>
</dbReference>
<feature type="active site" description="Proton donor; for dehydratase activity" evidence="6">
    <location>
        <position position="1111"/>
    </location>
</feature>
<dbReference type="InterPro" id="IPR011032">
    <property type="entry name" value="GroES-like_sf"/>
</dbReference>
<dbReference type="PANTHER" id="PTHR43775">
    <property type="entry name" value="FATTY ACID SYNTHASE"/>
    <property type="match status" value="1"/>
</dbReference>
<dbReference type="InterPro" id="IPR032821">
    <property type="entry name" value="PKS_assoc"/>
</dbReference>
<accession>A0ABT3VLF2</accession>
<keyword evidence="4" id="KW-0511">Multifunctional enzyme</keyword>
<dbReference type="InterPro" id="IPR050091">
    <property type="entry name" value="PKS_NRPS_Biosynth_Enz"/>
</dbReference>
<dbReference type="InterPro" id="IPR057326">
    <property type="entry name" value="KR_dom"/>
</dbReference>
<organism evidence="10 11">
    <name type="scientific">Alcaligenes parafaecalis</name>
    <dbReference type="NCBI Taxonomy" id="171260"/>
    <lineage>
        <taxon>Bacteria</taxon>
        <taxon>Pseudomonadati</taxon>
        <taxon>Pseudomonadota</taxon>
        <taxon>Betaproteobacteria</taxon>
        <taxon>Burkholderiales</taxon>
        <taxon>Alcaligenaceae</taxon>
        <taxon>Alcaligenes</taxon>
    </lineage>
</organism>
<dbReference type="SMART" id="SM00823">
    <property type="entry name" value="PKS_PP"/>
    <property type="match status" value="1"/>
</dbReference>
<feature type="region of interest" description="C-terminal hotdog fold" evidence="6">
    <location>
        <begin position="1052"/>
        <end position="1195"/>
    </location>
</feature>
<dbReference type="Pfam" id="PF02801">
    <property type="entry name" value="Ketoacyl-synt_C"/>
    <property type="match status" value="1"/>
</dbReference>
<dbReference type="CDD" id="cd05195">
    <property type="entry name" value="enoyl_red"/>
    <property type="match status" value="1"/>
</dbReference>
<keyword evidence="3" id="KW-0808">Transferase</keyword>
<dbReference type="CDD" id="cd02440">
    <property type="entry name" value="AdoMet_MTases"/>
    <property type="match status" value="1"/>
</dbReference>
<dbReference type="SUPFAM" id="SSF51735">
    <property type="entry name" value="NAD(P)-binding Rossmann-fold domains"/>
    <property type="match status" value="3"/>
</dbReference>
<dbReference type="InterPro" id="IPR016036">
    <property type="entry name" value="Malonyl_transacylase_ACP-bd"/>
</dbReference>
<dbReference type="PROSITE" id="PS50075">
    <property type="entry name" value="CARRIER"/>
    <property type="match status" value="1"/>
</dbReference>
<dbReference type="Gene3D" id="3.40.50.150">
    <property type="entry name" value="Vaccinia Virus protein VP39"/>
    <property type="match status" value="1"/>
</dbReference>
<dbReference type="Pfam" id="PF00550">
    <property type="entry name" value="PP-binding"/>
    <property type="match status" value="1"/>
</dbReference>